<evidence type="ECO:0000256" key="3">
    <source>
        <dbReference type="SAM" id="Phobius"/>
    </source>
</evidence>
<keyword evidence="1" id="KW-0175">Coiled coil</keyword>
<keyword evidence="3" id="KW-0472">Membrane</keyword>
<gene>
    <name evidence="4" type="ORF">GCM10010831_08440</name>
</gene>
<feature type="compositionally biased region" description="Basic and acidic residues" evidence="2">
    <location>
        <begin position="311"/>
        <end position="327"/>
    </location>
</feature>
<keyword evidence="3" id="KW-1133">Transmembrane helix</keyword>
<evidence type="ECO:0000256" key="2">
    <source>
        <dbReference type="SAM" id="MobiDB-lite"/>
    </source>
</evidence>
<dbReference type="AlphaFoldDB" id="A0A916ZQM2"/>
<dbReference type="EMBL" id="BMGL01000004">
    <property type="protein sequence ID" value="GGE09191.1"/>
    <property type="molecule type" value="Genomic_DNA"/>
</dbReference>
<protein>
    <submittedName>
        <fullName evidence="4">Uncharacterized protein</fullName>
    </submittedName>
</protein>
<feature type="transmembrane region" description="Helical" evidence="3">
    <location>
        <begin position="277"/>
        <end position="299"/>
    </location>
</feature>
<comment type="caution">
    <text evidence="4">The sequence shown here is derived from an EMBL/GenBank/DDBJ whole genome shotgun (WGS) entry which is preliminary data.</text>
</comment>
<feature type="region of interest" description="Disordered" evidence="2">
    <location>
        <begin position="310"/>
        <end position="350"/>
    </location>
</feature>
<organism evidence="4 5">
    <name type="scientific">Psychroflexus salis</name>
    <dbReference type="NCBI Taxonomy" id="1526574"/>
    <lineage>
        <taxon>Bacteria</taxon>
        <taxon>Pseudomonadati</taxon>
        <taxon>Bacteroidota</taxon>
        <taxon>Flavobacteriia</taxon>
        <taxon>Flavobacteriales</taxon>
        <taxon>Flavobacteriaceae</taxon>
        <taxon>Psychroflexus</taxon>
    </lineage>
</organism>
<name>A0A916ZQM2_9FLAO</name>
<keyword evidence="3" id="KW-0812">Transmembrane</keyword>
<proteinExistence type="predicted"/>
<evidence type="ECO:0000313" key="5">
    <source>
        <dbReference type="Proteomes" id="UP000599688"/>
    </source>
</evidence>
<accession>A0A916ZQM2</accession>
<evidence type="ECO:0000313" key="4">
    <source>
        <dbReference type="EMBL" id="GGE09191.1"/>
    </source>
</evidence>
<reference evidence="4 5" key="1">
    <citation type="journal article" date="2014" name="Int. J. Syst. Evol. Microbiol.">
        <title>Complete genome sequence of Corynebacterium casei LMG S-19264T (=DSM 44701T), isolated from a smear-ripened cheese.</title>
        <authorList>
            <consortium name="US DOE Joint Genome Institute (JGI-PGF)"/>
            <person name="Walter F."/>
            <person name="Albersmeier A."/>
            <person name="Kalinowski J."/>
            <person name="Ruckert C."/>
        </authorList>
    </citation>
    <scope>NUCLEOTIDE SEQUENCE [LARGE SCALE GENOMIC DNA]</scope>
    <source>
        <strain evidence="4 5">CGMCC 1.12925</strain>
    </source>
</reference>
<dbReference type="Proteomes" id="UP000599688">
    <property type="component" value="Unassembled WGS sequence"/>
</dbReference>
<feature type="compositionally biased region" description="Polar residues" evidence="2">
    <location>
        <begin position="328"/>
        <end position="342"/>
    </location>
</feature>
<feature type="coiled-coil region" evidence="1">
    <location>
        <begin position="237"/>
        <end position="271"/>
    </location>
</feature>
<keyword evidence="5" id="KW-1185">Reference proteome</keyword>
<evidence type="ECO:0000256" key="1">
    <source>
        <dbReference type="SAM" id="Coils"/>
    </source>
</evidence>
<sequence length="350" mass="40893">MKTHLIFFGKSQDFKAVYFSSESKTENFDLEIKDFDLLESNIFTVDDINNGEIFSKYFFEYRNKKYSLLKLYSFAQAANGSRISGSIFGVGLLSEENINLSKSNLKLLKVAKDNFEKLSVSNKKFNKSNFDVDVEKIWKAIINNNGQNLLNHIEYDNHPKEINPKSIGVKLDFFTYLESVSKQQILFNKVYFSNDLEHLKRTQLKWDKSEFPIFIIHNGTLKEYKEKVLKPTAVKTAENDNRDIIDLKIDYDDLKQKHAELKQDYVSLRHTFKKREFFYKVLIGIFLIALSLSVVYFYLFKSEKQIISPQKVKEKQTSLEKSKKPMENTDTTSVKLNSNMGETNEKLESK</sequence>
<dbReference type="RefSeq" id="WP_188405559.1">
    <property type="nucleotide sequence ID" value="NZ_BMGL01000004.1"/>
</dbReference>